<proteinExistence type="predicted"/>
<name>A0ABU0WUZ3_9PSEU</name>
<gene>
    <name evidence="2" type="ORF">CKY47_06710</name>
</gene>
<evidence type="ECO:0000313" key="2">
    <source>
        <dbReference type="EMBL" id="MDQ2583681.1"/>
    </source>
</evidence>
<reference evidence="2 3" key="1">
    <citation type="submission" date="2017-06" db="EMBL/GenBank/DDBJ databases">
        <title>Cultured bacterium strain Saccharothrix yanglingensis Hhs.015.</title>
        <authorList>
            <person name="Xia Y."/>
        </authorList>
    </citation>
    <scope>NUCLEOTIDE SEQUENCE [LARGE SCALE GENOMIC DNA]</scope>
    <source>
        <strain evidence="2 3">Hhs.015</strain>
    </source>
</reference>
<organism evidence="2 3">
    <name type="scientific">Saccharothrix yanglingensis</name>
    <dbReference type="NCBI Taxonomy" id="659496"/>
    <lineage>
        <taxon>Bacteria</taxon>
        <taxon>Bacillati</taxon>
        <taxon>Actinomycetota</taxon>
        <taxon>Actinomycetes</taxon>
        <taxon>Pseudonocardiales</taxon>
        <taxon>Pseudonocardiaceae</taxon>
        <taxon>Saccharothrix</taxon>
    </lineage>
</organism>
<protein>
    <submittedName>
        <fullName evidence="2">Uncharacterized protein</fullName>
    </submittedName>
</protein>
<evidence type="ECO:0000256" key="1">
    <source>
        <dbReference type="SAM" id="MobiDB-lite"/>
    </source>
</evidence>
<dbReference type="RefSeq" id="WP_306744791.1">
    <property type="nucleotide sequence ID" value="NZ_NSDM01000002.1"/>
</dbReference>
<comment type="caution">
    <text evidence="2">The sequence shown here is derived from an EMBL/GenBank/DDBJ whole genome shotgun (WGS) entry which is preliminary data.</text>
</comment>
<evidence type="ECO:0000313" key="3">
    <source>
        <dbReference type="Proteomes" id="UP001225605"/>
    </source>
</evidence>
<dbReference type="Proteomes" id="UP001225605">
    <property type="component" value="Unassembled WGS sequence"/>
</dbReference>
<dbReference type="EMBL" id="NSDM01000002">
    <property type="protein sequence ID" value="MDQ2583681.1"/>
    <property type="molecule type" value="Genomic_DNA"/>
</dbReference>
<feature type="region of interest" description="Disordered" evidence="1">
    <location>
        <begin position="86"/>
        <end position="116"/>
    </location>
</feature>
<keyword evidence="3" id="KW-1185">Reference proteome</keyword>
<accession>A0ABU0WUZ3</accession>
<sequence>MWLGTTQGNGLMALAARSVDGVVHQADREAPAAGFGDWGVRYFEETATDPTGLVPADGMPIFTWRTPGGLVATSYVSAGAADARGSTGATAARRCPRRWRAGRPPPATADTLGPCT</sequence>